<reference evidence="2" key="3">
    <citation type="submission" date="2020-12" db="UniProtKB">
        <authorList>
            <consortium name="EnsemblPlants"/>
        </authorList>
    </citation>
    <scope>IDENTIFICATION</scope>
</reference>
<keyword evidence="3" id="KW-1185">Reference proteome</keyword>
<evidence type="ECO:0000313" key="2">
    <source>
        <dbReference type="EnsemblPlants" id="PAC:32911738.CDS.1"/>
    </source>
</evidence>
<dbReference type="Gramene" id="Pp3c9_16340V3.1">
    <property type="protein sequence ID" value="PAC:32911738.CDS.1"/>
    <property type="gene ID" value="Pp3c9_16340"/>
</dbReference>
<gene>
    <name evidence="1" type="ORF">PHYPA_012772</name>
</gene>
<reference evidence="1 3" key="2">
    <citation type="journal article" date="2018" name="Plant J.">
        <title>The Physcomitrella patens chromosome-scale assembly reveals moss genome structure and evolution.</title>
        <authorList>
            <person name="Lang D."/>
            <person name="Ullrich K.K."/>
            <person name="Murat F."/>
            <person name="Fuchs J."/>
            <person name="Jenkins J."/>
            <person name="Haas F.B."/>
            <person name="Piednoel M."/>
            <person name="Gundlach H."/>
            <person name="Van Bel M."/>
            <person name="Meyberg R."/>
            <person name="Vives C."/>
            <person name="Morata J."/>
            <person name="Symeonidi A."/>
            <person name="Hiss M."/>
            <person name="Muchero W."/>
            <person name="Kamisugi Y."/>
            <person name="Saleh O."/>
            <person name="Blanc G."/>
            <person name="Decker E.L."/>
            <person name="van Gessel N."/>
            <person name="Grimwood J."/>
            <person name="Hayes R.D."/>
            <person name="Graham S.W."/>
            <person name="Gunter L.E."/>
            <person name="McDaniel S.F."/>
            <person name="Hoernstein S.N.W."/>
            <person name="Larsson A."/>
            <person name="Li F.W."/>
            <person name="Perroud P.F."/>
            <person name="Phillips J."/>
            <person name="Ranjan P."/>
            <person name="Rokshar D.S."/>
            <person name="Rothfels C.J."/>
            <person name="Schneider L."/>
            <person name="Shu S."/>
            <person name="Stevenson D.W."/>
            <person name="Thummler F."/>
            <person name="Tillich M."/>
            <person name="Villarreal Aguilar J.C."/>
            <person name="Widiez T."/>
            <person name="Wong G.K."/>
            <person name="Wymore A."/>
            <person name="Zhang Y."/>
            <person name="Zimmer A.D."/>
            <person name="Quatrano R.S."/>
            <person name="Mayer K.F.X."/>
            <person name="Goodstein D."/>
            <person name="Casacuberta J.M."/>
            <person name="Vandepoele K."/>
            <person name="Reski R."/>
            <person name="Cuming A.C."/>
            <person name="Tuskan G.A."/>
            <person name="Maumus F."/>
            <person name="Salse J."/>
            <person name="Schmutz J."/>
            <person name="Rensing S.A."/>
        </authorList>
    </citation>
    <scope>NUCLEOTIDE SEQUENCE [LARGE SCALE GENOMIC DNA]</scope>
    <source>
        <strain evidence="2 3">cv. Gransden 2004</strain>
    </source>
</reference>
<reference evidence="1 3" key="1">
    <citation type="journal article" date="2008" name="Science">
        <title>The Physcomitrella genome reveals evolutionary insights into the conquest of land by plants.</title>
        <authorList>
            <person name="Rensing S."/>
            <person name="Lang D."/>
            <person name="Zimmer A."/>
            <person name="Terry A."/>
            <person name="Salamov A."/>
            <person name="Shapiro H."/>
            <person name="Nishiyama T."/>
            <person name="Perroud P.-F."/>
            <person name="Lindquist E."/>
            <person name="Kamisugi Y."/>
            <person name="Tanahashi T."/>
            <person name="Sakakibara K."/>
            <person name="Fujita T."/>
            <person name="Oishi K."/>
            <person name="Shin-I T."/>
            <person name="Kuroki Y."/>
            <person name="Toyoda A."/>
            <person name="Suzuki Y."/>
            <person name="Hashimoto A."/>
            <person name="Yamaguchi K."/>
            <person name="Sugano A."/>
            <person name="Kohara Y."/>
            <person name="Fujiyama A."/>
            <person name="Anterola A."/>
            <person name="Aoki S."/>
            <person name="Ashton N."/>
            <person name="Barbazuk W.B."/>
            <person name="Barker E."/>
            <person name="Bennetzen J."/>
            <person name="Bezanilla M."/>
            <person name="Blankenship R."/>
            <person name="Cho S.H."/>
            <person name="Dutcher S."/>
            <person name="Estelle M."/>
            <person name="Fawcett J.A."/>
            <person name="Gundlach H."/>
            <person name="Hanada K."/>
            <person name="Heyl A."/>
            <person name="Hicks K.A."/>
            <person name="Hugh J."/>
            <person name="Lohr M."/>
            <person name="Mayer K."/>
            <person name="Melkozernov A."/>
            <person name="Murata T."/>
            <person name="Nelson D."/>
            <person name="Pils B."/>
            <person name="Prigge M."/>
            <person name="Reiss B."/>
            <person name="Renner T."/>
            <person name="Rombauts S."/>
            <person name="Rushton P."/>
            <person name="Sanderfoot A."/>
            <person name="Schween G."/>
            <person name="Shiu S.-H."/>
            <person name="Stueber K."/>
            <person name="Theodoulou F.L."/>
            <person name="Tu H."/>
            <person name="Van de Peer Y."/>
            <person name="Verrier P.J."/>
            <person name="Waters E."/>
            <person name="Wood A."/>
            <person name="Yang L."/>
            <person name="Cove D."/>
            <person name="Cuming A."/>
            <person name="Hasebe M."/>
            <person name="Lucas S."/>
            <person name="Mishler D.B."/>
            <person name="Reski R."/>
            <person name="Grigoriev I."/>
            <person name="Quatrano R.S."/>
            <person name="Boore J.L."/>
        </authorList>
    </citation>
    <scope>NUCLEOTIDE SEQUENCE [LARGE SCALE GENOMIC DNA]</scope>
    <source>
        <strain evidence="2 3">cv. Gransden 2004</strain>
    </source>
</reference>
<proteinExistence type="predicted"/>
<evidence type="ECO:0000313" key="1">
    <source>
        <dbReference type="EMBL" id="PNR48297.1"/>
    </source>
</evidence>
<dbReference type="AlphaFoldDB" id="A0A2K1K3F0"/>
<sequence length="29" mass="3255">MVYYPYVTSVGMAIVSISYNSVKKVVVEK</sequence>
<name>A0A2K1K3F0_PHYPA</name>
<dbReference type="Proteomes" id="UP000006727">
    <property type="component" value="Chromosome 9"/>
</dbReference>
<accession>A0A2K1K3F0</accession>
<dbReference type="EMBL" id="ABEU02000009">
    <property type="protein sequence ID" value="PNR48297.1"/>
    <property type="molecule type" value="Genomic_DNA"/>
</dbReference>
<dbReference type="EnsemblPlants" id="Pp3c9_16340V3.1">
    <property type="protein sequence ID" value="PAC:32911738.CDS.1"/>
    <property type="gene ID" value="Pp3c9_16340"/>
</dbReference>
<dbReference type="InParanoid" id="A0A2K1K3F0"/>
<organism evidence="1">
    <name type="scientific">Physcomitrium patens</name>
    <name type="common">Spreading-leaved earth moss</name>
    <name type="synonym">Physcomitrella patens</name>
    <dbReference type="NCBI Taxonomy" id="3218"/>
    <lineage>
        <taxon>Eukaryota</taxon>
        <taxon>Viridiplantae</taxon>
        <taxon>Streptophyta</taxon>
        <taxon>Embryophyta</taxon>
        <taxon>Bryophyta</taxon>
        <taxon>Bryophytina</taxon>
        <taxon>Bryopsida</taxon>
        <taxon>Funariidae</taxon>
        <taxon>Funariales</taxon>
        <taxon>Funariaceae</taxon>
        <taxon>Physcomitrium</taxon>
    </lineage>
</organism>
<protein>
    <submittedName>
        <fullName evidence="1 2">Uncharacterized protein</fullName>
    </submittedName>
</protein>
<evidence type="ECO:0000313" key="3">
    <source>
        <dbReference type="Proteomes" id="UP000006727"/>
    </source>
</evidence>